<feature type="compositionally biased region" description="Low complexity" evidence="1">
    <location>
        <begin position="108"/>
        <end position="118"/>
    </location>
</feature>
<organism evidence="2 3">
    <name type="scientific">Histidinibacterium lentulum</name>
    <dbReference type="NCBI Taxonomy" id="2480588"/>
    <lineage>
        <taxon>Bacteria</taxon>
        <taxon>Pseudomonadati</taxon>
        <taxon>Pseudomonadota</taxon>
        <taxon>Alphaproteobacteria</taxon>
        <taxon>Rhodobacterales</taxon>
        <taxon>Paracoccaceae</taxon>
        <taxon>Histidinibacterium</taxon>
    </lineage>
</organism>
<name>A0A3N2R6S1_9RHOB</name>
<evidence type="ECO:0000313" key="3">
    <source>
        <dbReference type="Proteomes" id="UP000268016"/>
    </source>
</evidence>
<dbReference type="AlphaFoldDB" id="A0A3N2R6S1"/>
<sequence>MSRIRKIAMAGGTFGVALSIGFVMQNGDVMAARFGTDVPVIEGDDLGGPVSPPIETPPAMAGLAEDPNFVEPAEEEPAAGAPMEPEATAEAGADATADELPAIRFLSAPPSDRAPDAAAPDDAEVAPVAAGPGADAPASDEVPVPGNLAAGGLPDPFEIASLVTGLASRAGDLIPATPASMAATPQAEACATTMDAVAGRAAMVTLTLSAPCHPETQVTLHHQGMMFTLSTDASGRVEADVPALDTTAIFIASFANDGDGAVAAVEVPALANYDRAVLQWQGDASLQLHAREFGANYGDEGHVWLASARAEEQAIAGQGGFLTRLGDGSGPAPLFAEVYTFPSATVQRGGEVLLTVEAEITEASCGREVSAQSIQIRPGSAPSALDLVMTLPGCDAVGDFVVLNTMLEDLTLAAR</sequence>
<comment type="caution">
    <text evidence="2">The sequence shown here is derived from an EMBL/GenBank/DDBJ whole genome shotgun (WGS) entry which is preliminary data.</text>
</comment>
<evidence type="ECO:0000313" key="2">
    <source>
        <dbReference type="EMBL" id="ROU03071.1"/>
    </source>
</evidence>
<dbReference type="Proteomes" id="UP000268016">
    <property type="component" value="Unassembled WGS sequence"/>
</dbReference>
<feature type="compositionally biased region" description="Low complexity" evidence="1">
    <location>
        <begin position="125"/>
        <end position="139"/>
    </location>
</feature>
<evidence type="ECO:0000256" key="1">
    <source>
        <dbReference type="SAM" id="MobiDB-lite"/>
    </source>
</evidence>
<evidence type="ECO:0008006" key="4">
    <source>
        <dbReference type="Google" id="ProtNLM"/>
    </source>
</evidence>
<accession>A0A3N2R6S1</accession>
<reference evidence="2 3" key="1">
    <citation type="submission" date="2018-10" db="EMBL/GenBank/DDBJ databases">
        <title>Histidinibacterium lentulum gen. nov., sp. nov., a marine bacterium from the culture broth of Picochlorum sp. 122.</title>
        <authorList>
            <person name="Wang G."/>
        </authorList>
    </citation>
    <scope>NUCLEOTIDE SEQUENCE [LARGE SCALE GENOMIC DNA]</scope>
    <source>
        <strain evidence="2 3">B17</strain>
    </source>
</reference>
<protein>
    <recommendedName>
        <fullName evidence="4">Translocase</fullName>
    </recommendedName>
</protein>
<dbReference type="EMBL" id="RDRB01000003">
    <property type="protein sequence ID" value="ROU03071.1"/>
    <property type="molecule type" value="Genomic_DNA"/>
</dbReference>
<dbReference type="RefSeq" id="WP_123641619.1">
    <property type="nucleotide sequence ID" value="NZ_ML119083.1"/>
</dbReference>
<gene>
    <name evidence="2" type="ORF">EAT49_07195</name>
</gene>
<dbReference type="OrthoDB" id="7956241at2"/>
<keyword evidence="3" id="KW-1185">Reference proteome</keyword>
<feature type="region of interest" description="Disordered" evidence="1">
    <location>
        <begin position="107"/>
        <end position="139"/>
    </location>
</feature>
<feature type="compositionally biased region" description="Low complexity" evidence="1">
    <location>
        <begin position="78"/>
        <end position="93"/>
    </location>
</feature>
<feature type="region of interest" description="Disordered" evidence="1">
    <location>
        <begin position="72"/>
        <end position="93"/>
    </location>
</feature>
<proteinExistence type="predicted"/>